<sequence>MRDVVIRIGGRRYRYVGRRKKIERTPAPAERITAIGGRCPRCGSEWLRGDGDPVIRYRTTRYPVWCERCGARAVMAWPTSPALRDLYCAERVGVDVATFRRYRDAARKLWEDDRHGA</sequence>
<dbReference type="RefSeq" id="WP_013494449.1">
    <property type="nucleotide sequence ID" value="NC_014831.1"/>
</dbReference>
<protein>
    <submittedName>
        <fullName evidence="1">Uncharacterized protein</fullName>
    </submittedName>
</protein>
<reference evidence="1 2" key="1">
    <citation type="journal article" date="2010" name="Stand. Genomic Sci.">
        <title>Complete genome sequence of Thermaerobacter marianensis type strain (7p75a).</title>
        <authorList>
            <person name="Han C."/>
            <person name="Gu W."/>
            <person name="Zhang X."/>
            <person name="Lapidus A."/>
            <person name="Nolan M."/>
            <person name="Copeland A."/>
            <person name="Lucas S."/>
            <person name="Del Rio T.G."/>
            <person name="Tice H."/>
            <person name="Cheng J.F."/>
            <person name="Tapia R."/>
            <person name="Goodwin L."/>
            <person name="Pitluck S."/>
            <person name="Pagani I."/>
            <person name="Ivanova N."/>
            <person name="Mavromatis K."/>
            <person name="Mikhailova N."/>
            <person name="Pati A."/>
            <person name="Chen A."/>
            <person name="Palaniappan K."/>
            <person name="Land M."/>
            <person name="Hauser L."/>
            <person name="Chang Y.J."/>
            <person name="Jeffries C.D."/>
            <person name="Schneider S."/>
            <person name="Rohde M."/>
            <person name="Goker M."/>
            <person name="Pukall R."/>
            <person name="Woyke T."/>
            <person name="Bristow J."/>
            <person name="Eisen J.A."/>
            <person name="Markowitz V."/>
            <person name="Hugenholtz P."/>
            <person name="Kyrpides N.C."/>
            <person name="Klenk H.P."/>
            <person name="Detter J.C."/>
        </authorList>
    </citation>
    <scope>NUCLEOTIDE SEQUENCE [LARGE SCALE GENOMIC DNA]</scope>
    <source>
        <strain evidence="2">ATCC 700841 / DSM 12885 / JCM 10246 / 7p75a</strain>
    </source>
</reference>
<accession>E6SKF6</accession>
<dbReference type="EMBL" id="CP002344">
    <property type="protein sequence ID" value="ADU50143.1"/>
    <property type="molecule type" value="Genomic_DNA"/>
</dbReference>
<evidence type="ECO:0000313" key="1">
    <source>
        <dbReference type="EMBL" id="ADU50143.1"/>
    </source>
</evidence>
<dbReference type="Proteomes" id="UP000008915">
    <property type="component" value="Chromosome"/>
</dbReference>
<proteinExistence type="predicted"/>
<reference evidence="2" key="2">
    <citation type="journal article" date="2010" name="Stand. Genomic Sci.">
        <title>Complete genome sequence of Thermaerobacter marianensis type strain (7p75aT).</title>
        <authorList>
            <person name="Han C."/>
            <person name="Gu W."/>
            <person name="Zhang X."/>
            <person name="Lapidus A."/>
            <person name="Nolan M."/>
            <person name="Copeland A."/>
            <person name="Lucas S."/>
            <person name="Glavina Del Rio T."/>
            <person name="Tice H."/>
            <person name="Cheng J."/>
            <person name="Tapia R."/>
            <person name="Goodwin L."/>
            <person name="Pitluck S."/>
            <person name="Pagani I."/>
            <person name="Ivanova N."/>
            <person name="Mavromatis K."/>
            <person name="Mikhailova N."/>
            <person name="Pati A."/>
            <person name="Chen A."/>
            <person name="Palaniappan K."/>
            <person name="Land M."/>
            <person name="Hauser L."/>
            <person name="Chang Y."/>
            <person name="Jeffries C."/>
            <person name="Schneider S."/>
            <person name="Rohde M."/>
            <person name="Goker M."/>
            <person name="Pukall R."/>
            <person name="Woyke T."/>
            <person name="Bristow J."/>
            <person name="Eisen J."/>
            <person name="Markowitz V."/>
            <person name="Hugenholtz P."/>
            <person name="Kyrpides N."/>
            <person name="Klenk H."/>
            <person name="Detter J."/>
        </authorList>
    </citation>
    <scope>NUCLEOTIDE SEQUENCE [LARGE SCALE GENOMIC DNA]</scope>
    <source>
        <strain evidence="2">ATCC 700841 / DSM 12885 / JCM 10246 / 7p75a</strain>
    </source>
</reference>
<evidence type="ECO:0000313" key="2">
    <source>
        <dbReference type="Proteomes" id="UP000008915"/>
    </source>
</evidence>
<dbReference type="HOGENOM" id="CLU_2083763_0_0_9"/>
<dbReference type="AlphaFoldDB" id="E6SKF6"/>
<dbReference type="OrthoDB" id="9011083at2"/>
<name>E6SKF6_THEM7</name>
<dbReference type="STRING" id="644966.Tmar_0018"/>
<keyword evidence="2" id="KW-1185">Reference proteome</keyword>
<organism evidence="1 2">
    <name type="scientific">Thermaerobacter marianensis (strain ATCC 700841 / DSM 12885 / JCM 10246 / 7p75a)</name>
    <dbReference type="NCBI Taxonomy" id="644966"/>
    <lineage>
        <taxon>Bacteria</taxon>
        <taxon>Bacillati</taxon>
        <taxon>Bacillota</taxon>
        <taxon>Clostridia</taxon>
        <taxon>Eubacteriales</taxon>
        <taxon>Clostridiales Family XVII. Incertae Sedis</taxon>
        <taxon>Thermaerobacter</taxon>
    </lineage>
</organism>
<gene>
    <name evidence="1" type="ordered locus">Tmar_0018</name>
</gene>
<dbReference type="KEGG" id="tmr:Tmar_0018"/>